<dbReference type="Proteomes" id="UP000184603">
    <property type="component" value="Unassembled WGS sequence"/>
</dbReference>
<name>A0A1M7YAE6_9BACT</name>
<dbReference type="EMBL" id="FRFE01000014">
    <property type="protein sequence ID" value="SHO49508.1"/>
    <property type="molecule type" value="Genomic_DNA"/>
</dbReference>
<sequence>MSTVSQEEKSFIFELHNMIGGNVDSQVSMYDVGASLGMNKGTTTSMSQDLMIEELVELKTLAGGIGITDKGLELLRKEGLIVGSATEQSIRLGKGPVLDGQDREQVEKFLTEIKKGLFTNPTGYPQIEELVMDVKTLETQMLSPRPKTAVIRAVFSSLSPALAASGSKDISEKIDIFLE</sequence>
<dbReference type="AlphaFoldDB" id="A0A1M7YAE6"/>
<proteinExistence type="predicted"/>
<evidence type="ECO:0000313" key="2">
    <source>
        <dbReference type="Proteomes" id="UP000184603"/>
    </source>
</evidence>
<keyword evidence="2" id="KW-1185">Reference proteome</keyword>
<organism evidence="1 2">
    <name type="scientific">Desulfopila aestuarii DSM 18488</name>
    <dbReference type="NCBI Taxonomy" id="1121416"/>
    <lineage>
        <taxon>Bacteria</taxon>
        <taxon>Pseudomonadati</taxon>
        <taxon>Thermodesulfobacteriota</taxon>
        <taxon>Desulfobulbia</taxon>
        <taxon>Desulfobulbales</taxon>
        <taxon>Desulfocapsaceae</taxon>
        <taxon>Desulfopila</taxon>
    </lineage>
</organism>
<dbReference type="STRING" id="1121416.SAMN02745220_02870"/>
<accession>A0A1M7YAE6</accession>
<evidence type="ECO:0000313" key="1">
    <source>
        <dbReference type="EMBL" id="SHO49508.1"/>
    </source>
</evidence>
<dbReference type="RefSeq" id="WP_073614212.1">
    <property type="nucleotide sequence ID" value="NZ_FRFE01000014.1"/>
</dbReference>
<gene>
    <name evidence="1" type="ORF">SAMN02745220_02870</name>
</gene>
<dbReference type="OrthoDB" id="5421609at2"/>
<reference evidence="1 2" key="1">
    <citation type="submission" date="2016-12" db="EMBL/GenBank/DDBJ databases">
        <authorList>
            <person name="Song W.-J."/>
            <person name="Kurnit D.M."/>
        </authorList>
    </citation>
    <scope>NUCLEOTIDE SEQUENCE [LARGE SCALE GENOMIC DNA]</scope>
    <source>
        <strain evidence="1 2">DSM 18488</strain>
    </source>
</reference>
<protein>
    <submittedName>
        <fullName evidence="1">Uncharacterized protein</fullName>
    </submittedName>
</protein>